<feature type="transmembrane region" description="Helical" evidence="1">
    <location>
        <begin position="31"/>
        <end position="51"/>
    </location>
</feature>
<name>A0A0Q0UCS4_9CORY</name>
<keyword evidence="3" id="KW-1185">Reference proteome</keyword>
<evidence type="ECO:0000313" key="3">
    <source>
        <dbReference type="Proteomes" id="UP000050488"/>
    </source>
</evidence>
<proteinExistence type="predicted"/>
<gene>
    <name evidence="2" type="ORF">Clow_01857</name>
</gene>
<evidence type="ECO:0000313" key="2">
    <source>
        <dbReference type="EMBL" id="KQB85724.1"/>
    </source>
</evidence>
<keyword evidence="1" id="KW-0812">Transmembrane</keyword>
<dbReference type="EMBL" id="LKEV01000006">
    <property type="protein sequence ID" value="KQB85724.1"/>
    <property type="molecule type" value="Genomic_DNA"/>
</dbReference>
<protein>
    <submittedName>
        <fullName evidence="2">Uncharacterized protein</fullName>
    </submittedName>
</protein>
<reference evidence="2 3" key="1">
    <citation type="submission" date="2015-10" db="EMBL/GenBank/DDBJ databases">
        <title>Corynebacteirum lowii and Corynebacterium oculi species nova, derived from human clinical disease and and emended description of Corynebacterium mastiditis.</title>
        <authorList>
            <person name="Bernard K."/>
            <person name="Pacheco A.L."/>
            <person name="Mcdougall C."/>
            <person name="Burtx T."/>
            <person name="Weibe D."/>
            <person name="Tyler S."/>
            <person name="Olson A.B."/>
            <person name="Cnockaert M."/>
            <person name="Eguchi H."/>
            <person name="Kuwahara T."/>
            <person name="Nakayama-Imaohji H."/>
            <person name="Boudewijins M."/>
            <person name="Van Hoecke F."/>
            <person name="Bernier A.-M."/>
            <person name="Vandamme P."/>
        </authorList>
    </citation>
    <scope>NUCLEOTIDE SEQUENCE [LARGE SCALE GENOMIC DNA]</scope>
    <source>
        <strain evidence="2 3">NML 130206</strain>
    </source>
</reference>
<dbReference type="STRING" id="1544413.Clow_01857"/>
<accession>A0A0Q0UCS4</accession>
<dbReference type="AlphaFoldDB" id="A0A0Q0UCS4"/>
<evidence type="ECO:0000256" key="1">
    <source>
        <dbReference type="SAM" id="Phobius"/>
    </source>
</evidence>
<dbReference type="PATRIC" id="fig|1544413.3.peg.1861"/>
<dbReference type="Proteomes" id="UP000050488">
    <property type="component" value="Unassembled WGS sequence"/>
</dbReference>
<keyword evidence="1" id="KW-1133">Transmembrane helix</keyword>
<feature type="transmembrane region" description="Helical" evidence="1">
    <location>
        <begin position="7"/>
        <end position="25"/>
    </location>
</feature>
<keyword evidence="1" id="KW-0472">Membrane</keyword>
<dbReference type="RefSeq" id="WP_169786580.1">
    <property type="nucleotide sequence ID" value="NZ_JAUSQY010000001.1"/>
</dbReference>
<organism evidence="2 3">
    <name type="scientific">Corynebacterium lowii</name>
    <dbReference type="NCBI Taxonomy" id="1544413"/>
    <lineage>
        <taxon>Bacteria</taxon>
        <taxon>Bacillati</taxon>
        <taxon>Actinomycetota</taxon>
        <taxon>Actinomycetes</taxon>
        <taxon>Mycobacteriales</taxon>
        <taxon>Corynebacteriaceae</taxon>
        <taxon>Corynebacterium</taxon>
    </lineage>
</organism>
<sequence length="55" mass="6330">MNPARMIPALWLRLIVIIAFGLWVFTQHMWLIGAVSIVLGGLTIWQLVAAYRHRD</sequence>
<comment type="caution">
    <text evidence="2">The sequence shown here is derived from an EMBL/GenBank/DDBJ whole genome shotgun (WGS) entry which is preliminary data.</text>
</comment>